<dbReference type="GO" id="GO:0098599">
    <property type="term" value="F:palmitoyl hydrolase activity"/>
    <property type="evidence" value="ECO:0007669"/>
    <property type="project" value="InterPro"/>
</dbReference>
<comment type="subcellular location">
    <subcellularLocation>
        <location evidence="1">Lysosome</location>
    </subcellularLocation>
</comment>
<evidence type="ECO:0000256" key="3">
    <source>
        <dbReference type="ARBA" id="ARBA00022729"/>
    </source>
</evidence>
<dbReference type="InParanoid" id="A0A7R8YTV5"/>
<dbReference type="FunCoup" id="A0A7R8YTV5">
    <property type="interactions" value="837"/>
</dbReference>
<feature type="chain" id="PRO_5031175432" description="palmitoyl-CoA hydrolase" evidence="11">
    <location>
        <begin position="23"/>
        <end position="288"/>
    </location>
</feature>
<dbReference type="AlphaFoldDB" id="A0A7R8YTV5"/>
<evidence type="ECO:0000256" key="5">
    <source>
        <dbReference type="ARBA" id="ARBA00023157"/>
    </source>
</evidence>
<evidence type="ECO:0000313" key="13">
    <source>
        <dbReference type="Proteomes" id="UP000594454"/>
    </source>
</evidence>
<dbReference type="PRINTS" id="PR00414">
    <property type="entry name" value="PPTHIESTRASE"/>
</dbReference>
<dbReference type="Gene3D" id="3.40.50.1820">
    <property type="entry name" value="alpha/beta hydrolase"/>
    <property type="match status" value="1"/>
</dbReference>
<dbReference type="EC" id="3.1.2.2" evidence="8"/>
<sequence length="288" mass="32612">MGITFQLCVLAFLLTFAGYSAGFKPVVLLHGILSGSENMVSLGQEIEREHPDTKVYNCDKFSGWNSLESAWRQIKEIGEYLMTICKLHPEGVHLIGYSQGGLLARAILQSFPDHNVKTFISLSAPQAGQYGTSFLHLIFPDLMAKTAFELFYSRVGQHTSVGNYWNDPYKQELYYEYSTFLPYVNNEIMSANSSNFKEGLLKLKRMILVGGPNDGVITPWQSSHFGYFNGSLDVIPLEERPIFTTDAIGLKTLSDDGRLVLVTVPHVNHFQWHRRKSLIRKYILPHLD</sequence>
<dbReference type="InterPro" id="IPR002472">
    <property type="entry name" value="Palm_thioest"/>
</dbReference>
<feature type="signal peptide" evidence="11">
    <location>
        <begin position="1"/>
        <end position="22"/>
    </location>
</feature>
<dbReference type="Proteomes" id="UP000594454">
    <property type="component" value="Chromosome 3"/>
</dbReference>
<dbReference type="OMA" id="AWHTRRD"/>
<dbReference type="PANTHER" id="PTHR11247:SF27">
    <property type="entry name" value="LYSOSOMAL THIOESTERASE PPT2"/>
    <property type="match status" value="1"/>
</dbReference>
<name>A0A7R8YTV5_HERIL</name>
<comment type="function">
    <text evidence="10">Catalyzes the cleavage of thioester bonds from S-palmitoyl-CoA or S-palmitoyl-N-acetylcysteamine (unbranched structures) but does not have activity against palmitoylcysteine or palmitoylated proteins, branched structures or bulky head groups. Conversely, hydrolyzes both long and short chain fatty acyl-CoA substrate.</text>
</comment>
<accession>A0A7R8YTV5</accession>
<gene>
    <name evidence="12" type="ORF">HERILL_LOCUS8291</name>
</gene>
<dbReference type="InterPro" id="IPR029058">
    <property type="entry name" value="AB_hydrolase_fold"/>
</dbReference>
<organism evidence="12 13">
    <name type="scientific">Hermetia illucens</name>
    <name type="common">Black soldier fly</name>
    <dbReference type="NCBI Taxonomy" id="343691"/>
    <lineage>
        <taxon>Eukaryota</taxon>
        <taxon>Metazoa</taxon>
        <taxon>Ecdysozoa</taxon>
        <taxon>Arthropoda</taxon>
        <taxon>Hexapoda</taxon>
        <taxon>Insecta</taxon>
        <taxon>Pterygota</taxon>
        <taxon>Neoptera</taxon>
        <taxon>Endopterygota</taxon>
        <taxon>Diptera</taxon>
        <taxon>Brachycera</taxon>
        <taxon>Stratiomyomorpha</taxon>
        <taxon>Stratiomyidae</taxon>
        <taxon>Hermetiinae</taxon>
        <taxon>Hermetia</taxon>
    </lineage>
</organism>
<comment type="catalytic activity">
    <reaction evidence="9">
        <text>S-hexadecanoyl-N-acetylcysteamine + H2O = N-acetylcysteamine + hexadecanoate + H(+)</text>
        <dbReference type="Rhea" id="RHEA:84099"/>
        <dbReference type="ChEBI" id="CHEBI:7896"/>
        <dbReference type="ChEBI" id="CHEBI:15377"/>
        <dbReference type="ChEBI" id="CHEBI:15378"/>
        <dbReference type="ChEBI" id="CHEBI:74410"/>
        <dbReference type="ChEBI" id="CHEBI:233601"/>
    </reaction>
</comment>
<keyword evidence="7" id="KW-0458">Lysosome</keyword>
<dbReference type="GO" id="GO:0016790">
    <property type="term" value="F:thiolester hydrolase activity"/>
    <property type="evidence" value="ECO:0007669"/>
    <property type="project" value="TreeGrafter"/>
</dbReference>
<evidence type="ECO:0000256" key="10">
    <source>
        <dbReference type="ARBA" id="ARBA00093353"/>
    </source>
</evidence>
<evidence type="ECO:0000256" key="4">
    <source>
        <dbReference type="ARBA" id="ARBA00022801"/>
    </source>
</evidence>
<comment type="similarity">
    <text evidence="2">Belongs to the palmitoyl-protein thioesterase family.</text>
</comment>
<dbReference type="FunFam" id="3.40.50.1820:FF:000037">
    <property type="entry name" value="Lysosomal thioesterase PPT2 homolog"/>
    <property type="match status" value="1"/>
</dbReference>
<evidence type="ECO:0000256" key="2">
    <source>
        <dbReference type="ARBA" id="ARBA00010758"/>
    </source>
</evidence>
<evidence type="ECO:0000256" key="7">
    <source>
        <dbReference type="ARBA" id="ARBA00023228"/>
    </source>
</evidence>
<evidence type="ECO:0000256" key="6">
    <source>
        <dbReference type="ARBA" id="ARBA00023180"/>
    </source>
</evidence>
<dbReference type="Pfam" id="PF02089">
    <property type="entry name" value="Palm_thioest"/>
    <property type="match status" value="1"/>
</dbReference>
<keyword evidence="13" id="KW-1185">Reference proteome</keyword>
<keyword evidence="5" id="KW-1015">Disulfide bond</keyword>
<evidence type="ECO:0000256" key="8">
    <source>
        <dbReference type="ARBA" id="ARBA00038848"/>
    </source>
</evidence>
<dbReference type="GO" id="GO:0005764">
    <property type="term" value="C:lysosome"/>
    <property type="evidence" value="ECO:0007669"/>
    <property type="project" value="UniProtKB-SubCell"/>
</dbReference>
<dbReference type="SUPFAM" id="SSF53474">
    <property type="entry name" value="alpha/beta-Hydrolases"/>
    <property type="match status" value="1"/>
</dbReference>
<dbReference type="PANTHER" id="PTHR11247">
    <property type="entry name" value="PALMITOYL-PROTEIN THIOESTERASE/DOLICHYLDIPHOSPHATASE 1"/>
    <property type="match status" value="1"/>
</dbReference>
<keyword evidence="3 11" id="KW-0732">Signal</keyword>
<dbReference type="EMBL" id="LR899011">
    <property type="protein sequence ID" value="CAD7085447.1"/>
    <property type="molecule type" value="Genomic_DNA"/>
</dbReference>
<evidence type="ECO:0000256" key="9">
    <source>
        <dbReference type="ARBA" id="ARBA00093223"/>
    </source>
</evidence>
<evidence type="ECO:0000256" key="11">
    <source>
        <dbReference type="SAM" id="SignalP"/>
    </source>
</evidence>
<evidence type="ECO:0000313" key="12">
    <source>
        <dbReference type="EMBL" id="CAD7085447.1"/>
    </source>
</evidence>
<dbReference type="OrthoDB" id="155976at2759"/>
<reference evidence="12 13" key="1">
    <citation type="submission" date="2020-11" db="EMBL/GenBank/DDBJ databases">
        <authorList>
            <person name="Wallbank WR R."/>
            <person name="Pardo Diaz C."/>
            <person name="Kozak K."/>
            <person name="Martin S."/>
            <person name="Jiggins C."/>
            <person name="Moest M."/>
            <person name="Warren A I."/>
            <person name="Generalovic N T."/>
            <person name="Byers J.R.P. K."/>
            <person name="Montejo-Kovacevich G."/>
            <person name="Yen C E."/>
        </authorList>
    </citation>
    <scope>NUCLEOTIDE SEQUENCE [LARGE SCALE GENOMIC DNA]</scope>
</reference>
<evidence type="ECO:0000256" key="1">
    <source>
        <dbReference type="ARBA" id="ARBA00004371"/>
    </source>
</evidence>
<keyword evidence="6" id="KW-0325">Glycoprotein</keyword>
<protein>
    <recommendedName>
        <fullName evidence="8">palmitoyl-CoA hydrolase</fullName>
        <ecNumber evidence="8">3.1.2.2</ecNumber>
    </recommendedName>
</protein>
<keyword evidence="4" id="KW-0378">Hydrolase</keyword>
<proteinExistence type="inferred from homology"/>